<proteinExistence type="predicted"/>
<organism evidence="1 2">
    <name type="scientific">Pseudomonas syringae pv. primulae</name>
    <dbReference type="NCBI Taxonomy" id="251707"/>
    <lineage>
        <taxon>Bacteria</taxon>
        <taxon>Pseudomonadati</taxon>
        <taxon>Pseudomonadota</taxon>
        <taxon>Gammaproteobacteria</taxon>
        <taxon>Pseudomonadales</taxon>
        <taxon>Pseudomonadaceae</taxon>
        <taxon>Pseudomonas</taxon>
    </lineage>
</organism>
<name>A0A3M5TC79_9PSED</name>
<reference evidence="1 2" key="1">
    <citation type="submission" date="2018-08" db="EMBL/GenBank/DDBJ databases">
        <title>Recombination of ecologically and evolutionarily significant loci maintains genetic cohesion in the Pseudomonas syringae species complex.</title>
        <authorList>
            <person name="Dillon M."/>
            <person name="Thakur S."/>
            <person name="Almeida R.N.D."/>
            <person name="Weir B.S."/>
            <person name="Guttman D.S."/>
        </authorList>
    </citation>
    <scope>NUCLEOTIDE SEQUENCE [LARGE SCALE GENOMIC DNA]</scope>
    <source>
        <strain evidence="1 2">ICMP 2732</strain>
    </source>
</reference>
<evidence type="ECO:0000313" key="1">
    <source>
        <dbReference type="EMBL" id="RMO67016.1"/>
    </source>
</evidence>
<sequence>MHVVGSHRSNLMIAVRRICRAGAIVDRAAGMNPVLLSSVIAV</sequence>
<evidence type="ECO:0000313" key="2">
    <source>
        <dbReference type="Proteomes" id="UP000281350"/>
    </source>
</evidence>
<dbReference type="AlphaFoldDB" id="A0A3M5TC79"/>
<dbReference type="EMBL" id="RBPY01000214">
    <property type="protein sequence ID" value="RMO67016.1"/>
    <property type="molecule type" value="Genomic_DNA"/>
</dbReference>
<comment type="caution">
    <text evidence="1">The sequence shown here is derived from an EMBL/GenBank/DDBJ whole genome shotgun (WGS) entry which is preliminary data.</text>
</comment>
<protein>
    <submittedName>
        <fullName evidence="1">Uncharacterized protein</fullName>
    </submittedName>
</protein>
<gene>
    <name evidence="1" type="ORF">ALQ36_103243</name>
</gene>
<dbReference type="Proteomes" id="UP000281350">
    <property type="component" value="Unassembled WGS sequence"/>
</dbReference>
<accession>A0A3M5TC79</accession>